<protein>
    <recommendedName>
        <fullName evidence="2">5'-Nucleotidase C-terminal domain-containing protein</fullName>
    </recommendedName>
</protein>
<dbReference type="InterPro" id="IPR036907">
    <property type="entry name" value="5'-Nucleotdase_C_sf"/>
</dbReference>
<dbReference type="SUPFAM" id="SSF55816">
    <property type="entry name" value="5'-nucleotidase (syn. UDP-sugar hydrolase), C-terminal domain"/>
    <property type="match status" value="1"/>
</dbReference>
<feature type="signal peptide" evidence="1">
    <location>
        <begin position="1"/>
        <end position="22"/>
    </location>
</feature>
<dbReference type="OrthoDB" id="4762412at2"/>
<keyword evidence="4" id="KW-1185">Reference proteome</keyword>
<comment type="caution">
    <text evidence="3">The sequence shown here is derived from an EMBL/GenBank/DDBJ whole genome shotgun (WGS) entry which is preliminary data.</text>
</comment>
<dbReference type="PANTHER" id="PTHR11575">
    <property type="entry name" value="5'-NUCLEOTIDASE-RELATED"/>
    <property type="match status" value="1"/>
</dbReference>
<dbReference type="GO" id="GO:0009166">
    <property type="term" value="P:nucleotide catabolic process"/>
    <property type="evidence" value="ECO:0007669"/>
    <property type="project" value="InterPro"/>
</dbReference>
<organism evidence="3 4">
    <name type="scientific">Avrilella dinanensis</name>
    <dbReference type="NCBI Taxonomy" id="2008672"/>
    <lineage>
        <taxon>Bacteria</taxon>
        <taxon>Pseudomonadati</taxon>
        <taxon>Bacteroidota</taxon>
        <taxon>Flavobacteriia</taxon>
        <taxon>Flavobacteriales</taxon>
        <taxon>Flavobacteriaceae</taxon>
        <taxon>Avrilella</taxon>
    </lineage>
</organism>
<dbReference type="PANTHER" id="PTHR11575:SF24">
    <property type="entry name" value="5'-NUCLEOTIDASE"/>
    <property type="match status" value="1"/>
</dbReference>
<dbReference type="Gene3D" id="3.90.780.10">
    <property type="entry name" value="5'-Nucleotidase, C-terminal domain"/>
    <property type="match status" value="1"/>
</dbReference>
<evidence type="ECO:0000313" key="4">
    <source>
        <dbReference type="Proteomes" id="UP000231960"/>
    </source>
</evidence>
<evidence type="ECO:0000256" key="1">
    <source>
        <dbReference type="SAM" id="SignalP"/>
    </source>
</evidence>
<feature type="chain" id="PRO_5014819068" description="5'-Nucleotidase C-terminal domain-containing protein" evidence="1">
    <location>
        <begin position="23"/>
        <end position="260"/>
    </location>
</feature>
<feature type="domain" description="5'-Nucleotidase C-terminal" evidence="2">
    <location>
        <begin position="82"/>
        <end position="221"/>
    </location>
</feature>
<sequence length="260" mass="29730">MLKKSLKSCVSGLFFLSLILLTACKSAVDKVYTSYTLHENAVVDSSGEENIIIRDFIVPYKNHVDEEMNKILSYAPETMDKTQGVWETTIGNLLAESAVEMVEPVFYQRTGQHIDACMFNHGGIRAVISEGNVYTRTAYEVMPFENEAVVLKLSSDAVRSMAQYVINKKRAHPLANVEIEIDKNQEINQITINGKLLQEDRDYYILTSDYLANGGDEMYFFTQAKERIDMNYKLRNVLIDYFARQDTLPVIKTQRVIRKP</sequence>
<dbReference type="InterPro" id="IPR008334">
    <property type="entry name" value="5'-Nucleotdase_C"/>
</dbReference>
<evidence type="ECO:0000259" key="2">
    <source>
        <dbReference type="Pfam" id="PF02872"/>
    </source>
</evidence>
<gene>
    <name evidence="3" type="ORF">CDL10_09930</name>
</gene>
<keyword evidence="1" id="KW-0732">Signal</keyword>
<dbReference type="GO" id="GO:0016787">
    <property type="term" value="F:hydrolase activity"/>
    <property type="evidence" value="ECO:0007669"/>
    <property type="project" value="InterPro"/>
</dbReference>
<dbReference type="InterPro" id="IPR006179">
    <property type="entry name" value="5_nucleotidase/apyrase"/>
</dbReference>
<proteinExistence type="predicted"/>
<dbReference type="PROSITE" id="PS51257">
    <property type="entry name" value="PROKAR_LIPOPROTEIN"/>
    <property type="match status" value="1"/>
</dbReference>
<dbReference type="AlphaFoldDB" id="A0A2M9R7R1"/>
<dbReference type="GO" id="GO:0030288">
    <property type="term" value="C:outer membrane-bounded periplasmic space"/>
    <property type="evidence" value="ECO:0007669"/>
    <property type="project" value="TreeGrafter"/>
</dbReference>
<name>A0A2M9R7R1_9FLAO</name>
<dbReference type="EMBL" id="NIPO01000001">
    <property type="protein sequence ID" value="PJR04825.1"/>
    <property type="molecule type" value="Genomic_DNA"/>
</dbReference>
<evidence type="ECO:0000313" key="3">
    <source>
        <dbReference type="EMBL" id="PJR04825.1"/>
    </source>
</evidence>
<dbReference type="Pfam" id="PF02872">
    <property type="entry name" value="5_nucleotid_C"/>
    <property type="match status" value="1"/>
</dbReference>
<accession>A0A2M9R7R1</accession>
<dbReference type="RefSeq" id="WP_100678384.1">
    <property type="nucleotide sequence ID" value="NZ_NIPO01000001.1"/>
</dbReference>
<dbReference type="Proteomes" id="UP000231960">
    <property type="component" value="Unassembled WGS sequence"/>
</dbReference>
<reference evidence="3 4" key="1">
    <citation type="submission" date="2017-06" db="EMBL/GenBank/DDBJ databases">
        <title>Description of Avrilella dinanensis gen. nov. sp. nov.</title>
        <authorList>
            <person name="Leyer C."/>
            <person name="Sassi M."/>
            <person name="Minet J."/>
            <person name="Kayal S."/>
            <person name="Cattoir V."/>
        </authorList>
    </citation>
    <scope>NUCLEOTIDE SEQUENCE [LARGE SCALE GENOMIC DNA]</scope>
    <source>
        <strain evidence="3 4">UR159</strain>
    </source>
</reference>